<feature type="domain" description="Bro-N" evidence="2">
    <location>
        <begin position="14"/>
        <end position="113"/>
    </location>
</feature>
<dbReference type="InterPro" id="IPR003497">
    <property type="entry name" value="BRO_N_domain"/>
</dbReference>
<dbReference type="OrthoDB" id="147774at2157"/>
<name>A0A166CU71_9EURY</name>
<dbReference type="PATRIC" id="fig|47311.3.peg.551"/>
<keyword evidence="1" id="KW-1133">Transmembrane helix</keyword>
<organism evidence="3 4">
    <name type="scientific">Methanobrevibacter cuticularis</name>
    <dbReference type="NCBI Taxonomy" id="47311"/>
    <lineage>
        <taxon>Archaea</taxon>
        <taxon>Methanobacteriati</taxon>
        <taxon>Methanobacteriota</taxon>
        <taxon>Methanomada group</taxon>
        <taxon>Methanobacteria</taxon>
        <taxon>Methanobacteriales</taxon>
        <taxon>Methanobacteriaceae</taxon>
        <taxon>Methanobrevibacter</taxon>
    </lineage>
</organism>
<gene>
    <name evidence="3" type="ORF">MBCUT_04770</name>
</gene>
<dbReference type="Pfam" id="PF02498">
    <property type="entry name" value="Bro-N"/>
    <property type="match status" value="1"/>
</dbReference>
<proteinExistence type="predicted"/>
<dbReference type="EMBL" id="LWMW01000085">
    <property type="protein sequence ID" value="KZX16847.1"/>
    <property type="molecule type" value="Genomic_DNA"/>
</dbReference>
<accession>A0A166CU71</accession>
<reference evidence="3 4" key="1">
    <citation type="submission" date="2016-04" db="EMBL/GenBank/DDBJ databases">
        <title>Genome sequence of Methanobrevibacter cuticularis DSM 11139.</title>
        <authorList>
            <person name="Poehlein A."/>
            <person name="Seedorf H."/>
            <person name="Daniel R."/>
        </authorList>
    </citation>
    <scope>NUCLEOTIDE SEQUENCE [LARGE SCALE GENOMIC DNA]</scope>
    <source>
        <strain evidence="3 4">DSM 11139</strain>
    </source>
</reference>
<keyword evidence="1" id="KW-0812">Transmembrane</keyword>
<dbReference type="Proteomes" id="UP000077275">
    <property type="component" value="Unassembled WGS sequence"/>
</dbReference>
<keyword evidence="1" id="KW-0472">Membrane</keyword>
<feature type="transmembrane region" description="Helical" evidence="1">
    <location>
        <begin position="105"/>
        <end position="129"/>
    </location>
</feature>
<sequence length="133" mass="15471">MKNENQIKLFSDHKIRTKWDDEKEEWYFSIVDIIAVLSDSPHPRTYWSKLKTKLKNEGSELYQNWVQLKMPATDGKMRLTDVGDTKQILRLVQSIPSPKAEPFKIILFLSVIFILILLVVSLIYCIMNIGSVS</sequence>
<evidence type="ECO:0000313" key="3">
    <source>
        <dbReference type="EMBL" id="KZX16847.1"/>
    </source>
</evidence>
<dbReference type="RefSeq" id="WP_067258467.1">
    <property type="nucleotide sequence ID" value="NZ_LWMW01000085.1"/>
</dbReference>
<evidence type="ECO:0000259" key="2">
    <source>
        <dbReference type="SMART" id="SM01040"/>
    </source>
</evidence>
<dbReference type="AlphaFoldDB" id="A0A166CU71"/>
<keyword evidence="4" id="KW-1185">Reference proteome</keyword>
<evidence type="ECO:0000256" key="1">
    <source>
        <dbReference type="SAM" id="Phobius"/>
    </source>
</evidence>
<protein>
    <recommendedName>
        <fullName evidence="2">Bro-N domain-containing protein</fullName>
    </recommendedName>
</protein>
<evidence type="ECO:0000313" key="4">
    <source>
        <dbReference type="Proteomes" id="UP000077275"/>
    </source>
</evidence>
<dbReference type="SMART" id="SM01040">
    <property type="entry name" value="Bro-N"/>
    <property type="match status" value="1"/>
</dbReference>
<dbReference type="STRING" id="47311.MBCUT_04770"/>
<comment type="caution">
    <text evidence="3">The sequence shown here is derived from an EMBL/GenBank/DDBJ whole genome shotgun (WGS) entry which is preliminary data.</text>
</comment>